<organism evidence="3 4">
    <name type="scientific">Morella rubra</name>
    <name type="common">Chinese bayberry</name>
    <dbReference type="NCBI Taxonomy" id="262757"/>
    <lineage>
        <taxon>Eukaryota</taxon>
        <taxon>Viridiplantae</taxon>
        <taxon>Streptophyta</taxon>
        <taxon>Embryophyta</taxon>
        <taxon>Tracheophyta</taxon>
        <taxon>Spermatophyta</taxon>
        <taxon>Magnoliopsida</taxon>
        <taxon>eudicotyledons</taxon>
        <taxon>Gunneridae</taxon>
        <taxon>Pentapetalae</taxon>
        <taxon>rosids</taxon>
        <taxon>fabids</taxon>
        <taxon>Fagales</taxon>
        <taxon>Myricaceae</taxon>
        <taxon>Morella</taxon>
    </lineage>
</organism>
<dbReference type="AlphaFoldDB" id="A0A6A1UL27"/>
<dbReference type="EMBL" id="RXIC02000139">
    <property type="protein sequence ID" value="KAB1200648.1"/>
    <property type="molecule type" value="Genomic_DNA"/>
</dbReference>
<name>A0A6A1UL27_9ROSI</name>
<evidence type="ECO:0000313" key="4">
    <source>
        <dbReference type="Proteomes" id="UP000516437"/>
    </source>
</evidence>
<keyword evidence="2" id="KW-1133">Transmembrane helix</keyword>
<feature type="region of interest" description="Disordered" evidence="1">
    <location>
        <begin position="34"/>
        <end position="144"/>
    </location>
</feature>
<feature type="transmembrane region" description="Helical" evidence="2">
    <location>
        <begin position="6"/>
        <end position="28"/>
    </location>
</feature>
<evidence type="ECO:0000256" key="2">
    <source>
        <dbReference type="SAM" id="Phobius"/>
    </source>
</evidence>
<keyword evidence="2" id="KW-0472">Membrane</keyword>
<feature type="compositionally biased region" description="Gly residues" evidence="1">
    <location>
        <begin position="45"/>
        <end position="66"/>
    </location>
</feature>
<reference evidence="3 4" key="1">
    <citation type="journal article" date="2019" name="Plant Biotechnol. J.">
        <title>The red bayberry genome and genetic basis of sex determination.</title>
        <authorList>
            <person name="Jia H.M."/>
            <person name="Jia H.J."/>
            <person name="Cai Q.L."/>
            <person name="Wang Y."/>
            <person name="Zhao H.B."/>
            <person name="Yang W.F."/>
            <person name="Wang G.Y."/>
            <person name="Li Y.H."/>
            <person name="Zhan D.L."/>
            <person name="Shen Y.T."/>
            <person name="Niu Q.F."/>
            <person name="Chang L."/>
            <person name="Qiu J."/>
            <person name="Zhao L."/>
            <person name="Xie H.B."/>
            <person name="Fu W.Y."/>
            <person name="Jin J."/>
            <person name="Li X.W."/>
            <person name="Jiao Y."/>
            <person name="Zhou C.C."/>
            <person name="Tu T."/>
            <person name="Chai C.Y."/>
            <person name="Gao J.L."/>
            <person name="Fan L.J."/>
            <person name="van de Weg E."/>
            <person name="Wang J.Y."/>
            <person name="Gao Z.S."/>
        </authorList>
    </citation>
    <scope>NUCLEOTIDE SEQUENCE [LARGE SCALE GENOMIC DNA]</scope>
    <source>
        <tissue evidence="3">Leaves</tissue>
    </source>
</reference>
<protein>
    <submittedName>
        <fullName evidence="3">Uncharacterized protein</fullName>
    </submittedName>
</protein>
<accession>A0A6A1UL27</accession>
<feature type="compositionally biased region" description="Gly residues" evidence="1">
    <location>
        <begin position="74"/>
        <end position="144"/>
    </location>
</feature>
<gene>
    <name evidence="3" type="ORF">CJ030_MR0G006714</name>
</gene>
<keyword evidence="4" id="KW-1185">Reference proteome</keyword>
<evidence type="ECO:0000313" key="3">
    <source>
        <dbReference type="EMBL" id="KAB1200648.1"/>
    </source>
</evidence>
<evidence type="ECO:0000256" key="1">
    <source>
        <dbReference type="SAM" id="MobiDB-lite"/>
    </source>
</evidence>
<comment type="caution">
    <text evidence="3">The sequence shown here is derived from an EMBL/GenBank/DDBJ whole genome shotgun (WGS) entry which is preliminary data.</text>
</comment>
<dbReference type="Proteomes" id="UP000516437">
    <property type="component" value="Unassembled WGS sequence"/>
</dbReference>
<proteinExistence type="predicted"/>
<sequence length="144" mass="12249">MNKAFIIIPVVWGSVIFVIAILSLFCGGRVRIRVPGKKDGRGGRPEGGAGDGIGAGDIETGWGGDIGEAPGAEGWDGGGGGGGGGDVGGGSGGDSGGGGGGGGGGDSGGGGGGGGSGGGGGDSGGGSGGGGSGGGGGDSGGGGC</sequence>
<keyword evidence="2" id="KW-0812">Transmembrane</keyword>